<accession>A0ACC3MP74</accession>
<reference evidence="1" key="1">
    <citation type="submission" date="2023-07" db="EMBL/GenBank/DDBJ databases">
        <title>Black Yeasts Isolated from many extreme environments.</title>
        <authorList>
            <person name="Coleine C."/>
            <person name="Stajich J.E."/>
            <person name="Selbmann L."/>
        </authorList>
    </citation>
    <scope>NUCLEOTIDE SEQUENCE</scope>
    <source>
        <strain evidence="1">CCFEE 5714</strain>
    </source>
</reference>
<dbReference type="Proteomes" id="UP001281147">
    <property type="component" value="Unassembled WGS sequence"/>
</dbReference>
<evidence type="ECO:0000313" key="1">
    <source>
        <dbReference type="EMBL" id="KAK3699778.1"/>
    </source>
</evidence>
<evidence type="ECO:0000313" key="2">
    <source>
        <dbReference type="Proteomes" id="UP001281147"/>
    </source>
</evidence>
<keyword evidence="2" id="KW-1185">Reference proteome</keyword>
<protein>
    <submittedName>
        <fullName evidence="1">Uncharacterized protein</fullName>
    </submittedName>
</protein>
<comment type="caution">
    <text evidence="1">The sequence shown here is derived from an EMBL/GenBank/DDBJ whole genome shotgun (WGS) entry which is preliminary data.</text>
</comment>
<gene>
    <name evidence="1" type="ORF">LTR37_016287</name>
</gene>
<name>A0ACC3MP74_9PEZI</name>
<proteinExistence type="predicted"/>
<dbReference type="EMBL" id="JAUTXU010000193">
    <property type="protein sequence ID" value="KAK3699778.1"/>
    <property type="molecule type" value="Genomic_DNA"/>
</dbReference>
<sequence length="766" mass="83412">MQANTPQPDTIADLDATNPILRLERHDAFGDGANEADAGSKEIFGSTSTQMGADRTISTSLNASSEDIGNQSSHQPDRLPNNAMHNTQDVLLQIPPNGSAARPPTESAIGGWDTPLESIGESSSYYYEPQGELLKEQFEQQPVRNEFSIPHAVPSSNSSKSFPALHSSAVDAFAIPQHPPSVPPRLVGVKKKSKSFYDRQGAVVGDQPQPKRLYRTMSELGEEVCSSVDPGTPARTTRSQGLGFGRPRSVTEGSEGPAVEEGDSARAQADAAGPQRTLQDHPAATVLPARKVFPIQIGDKLFRLSGASISSDAPSYFSQFFEEQLRQSEGADSVRTLYIDRDPATFEDIALHLQGYHIEPRDGPHFVKLFADAQFFSLPRLTSQLFSSTIYIRIGDSEFQIPRDLFSNPGDSPNYFSLGFAIFFTTPTEVFPGLSQRTLLRPPSILPPSVPNRSARTFADILHILKGYPVEIRSEEHRAELLRDARYFHLKGLEQRLIPHQISYNLARKKSEIVIRLEDIRQSGVSFVADGAATHPGGASPASSTSSTANGPGWIYYQRPYVDSETCSLIVEINGNESAFLSIAPGPASSIARVGRATFQRETLARITSLFSVIANKMNLPITQPLGLMMMERGAGVASLPVSPSNTGVSEERVKVRIGADADVTLNGSKWVVGEDEEDDDDEESGMEIDPSEAYRSGSKKRKRNAGERDGGEEWVLKKGQWRLRVQPITGAAQSGRSGMEVILGAVKIDAYSDERARNSARGFLA</sequence>
<organism evidence="1 2">
    <name type="scientific">Vermiconidia calcicola</name>
    <dbReference type="NCBI Taxonomy" id="1690605"/>
    <lineage>
        <taxon>Eukaryota</taxon>
        <taxon>Fungi</taxon>
        <taxon>Dikarya</taxon>
        <taxon>Ascomycota</taxon>
        <taxon>Pezizomycotina</taxon>
        <taxon>Dothideomycetes</taxon>
        <taxon>Dothideomycetidae</taxon>
        <taxon>Mycosphaerellales</taxon>
        <taxon>Extremaceae</taxon>
        <taxon>Vermiconidia</taxon>
    </lineage>
</organism>